<sequence>MHYHSVTQDTVRITASSFCRNRVSELHLMAVSDNQKAFSGQMEDILGAVTEYLSAHGIPNSSVVFTRFFLSDYANQAEELSFIVDYVTSVFGDCAVSIVQQPPAASGKIAVWAYVIDDGNRGCLSKFRATPACDLVVTRGGYEHIWSTQLVSGNCSTKSFDQAGAVFTKLSHSLEGKGYSLKENCVRTWLFVKDIDSNYSGVVDARRRFFETVNMTWDTHYIASTGIEGRHADPGVCVLLDAYSIGGVQHGQIGFLKAPDFLNPTHEYGVTFERGTSVAFGDRKHIFISGTASINHKGEIMHRNDVVRQLNRTFVNIMALLADAGAGMENVAQMIVYLRDPSDSETVNAYLDENYRNIPNIVTLAPVCRPGWLVEVECIAISDAANPSFANF</sequence>
<organism evidence="1 2">
    <name type="scientific">Pelobacter propionicus (strain DSM 2379 / NBRC 103807 / OttBd1)</name>
    <dbReference type="NCBI Taxonomy" id="338966"/>
    <lineage>
        <taxon>Bacteria</taxon>
        <taxon>Pseudomonadati</taxon>
        <taxon>Thermodesulfobacteriota</taxon>
        <taxon>Desulfuromonadia</taxon>
        <taxon>Desulfuromonadales</taxon>
        <taxon>Desulfuromonadaceae</taxon>
        <taxon>Pelobacter</taxon>
    </lineage>
</organism>
<dbReference type="Pfam" id="PF01042">
    <property type="entry name" value="Ribonuc_L-PSP"/>
    <property type="match status" value="1"/>
</dbReference>
<dbReference type="STRING" id="338966.Ppro_0804"/>
<evidence type="ECO:0000313" key="2">
    <source>
        <dbReference type="Proteomes" id="UP000006732"/>
    </source>
</evidence>
<accession>A1AM64</accession>
<dbReference type="PANTHER" id="PTHR11803">
    <property type="entry name" value="2-IMINOBUTANOATE/2-IMINOPROPANOATE DEAMINASE RIDA"/>
    <property type="match status" value="1"/>
</dbReference>
<reference evidence="1 2" key="1">
    <citation type="submission" date="2006-10" db="EMBL/GenBank/DDBJ databases">
        <title>Complete sequence of chromosome of Pelobacter propionicus DSM 2379.</title>
        <authorList>
            <consortium name="US DOE Joint Genome Institute"/>
            <person name="Copeland A."/>
            <person name="Lucas S."/>
            <person name="Lapidus A."/>
            <person name="Barry K."/>
            <person name="Detter J.C."/>
            <person name="Glavina del Rio T."/>
            <person name="Hammon N."/>
            <person name="Israni S."/>
            <person name="Dalin E."/>
            <person name="Tice H."/>
            <person name="Pitluck S."/>
            <person name="Saunders E."/>
            <person name="Brettin T."/>
            <person name="Bruce D."/>
            <person name="Han C."/>
            <person name="Tapia R."/>
            <person name="Schmutz J."/>
            <person name="Larimer F."/>
            <person name="Land M."/>
            <person name="Hauser L."/>
            <person name="Kyrpides N."/>
            <person name="Kim E."/>
            <person name="Lovley D."/>
            <person name="Richardson P."/>
        </authorList>
    </citation>
    <scope>NUCLEOTIDE SEQUENCE [LARGE SCALE GENOMIC DNA]</scope>
    <source>
        <strain evidence="2">DSM 2379 / NBRC 103807 / OttBd1</strain>
    </source>
</reference>
<dbReference type="GO" id="GO:0005829">
    <property type="term" value="C:cytosol"/>
    <property type="evidence" value="ECO:0007669"/>
    <property type="project" value="TreeGrafter"/>
</dbReference>
<gene>
    <name evidence="1" type="ordered locus">Ppro_0804</name>
</gene>
<dbReference type="RefSeq" id="WP_011734746.1">
    <property type="nucleotide sequence ID" value="NC_008609.1"/>
</dbReference>
<dbReference type="KEGG" id="ppd:Ppro_0804"/>
<proteinExistence type="predicted"/>
<dbReference type="OrthoDB" id="9803101at2"/>
<dbReference type="Gene3D" id="3.30.1330.40">
    <property type="entry name" value="RutC-like"/>
    <property type="match status" value="2"/>
</dbReference>
<dbReference type="SUPFAM" id="SSF55298">
    <property type="entry name" value="YjgF-like"/>
    <property type="match status" value="2"/>
</dbReference>
<dbReference type="InterPro" id="IPR006175">
    <property type="entry name" value="YjgF/YER057c/UK114"/>
</dbReference>
<dbReference type="PANTHER" id="PTHR11803:SF39">
    <property type="entry name" value="2-IMINOBUTANOATE_2-IMINOPROPANOATE DEAMINASE"/>
    <property type="match status" value="1"/>
</dbReference>
<dbReference type="CDD" id="cd06153">
    <property type="entry name" value="YjgF_YER057c_UK114_like_5"/>
    <property type="match status" value="1"/>
</dbReference>
<evidence type="ECO:0000313" key="1">
    <source>
        <dbReference type="EMBL" id="ABK98434.1"/>
    </source>
</evidence>
<dbReference type="GO" id="GO:0019239">
    <property type="term" value="F:deaminase activity"/>
    <property type="evidence" value="ECO:0007669"/>
    <property type="project" value="TreeGrafter"/>
</dbReference>
<dbReference type="eggNOG" id="COG0251">
    <property type="taxonomic scope" value="Bacteria"/>
</dbReference>
<protein>
    <submittedName>
        <fullName evidence="1">Endoribonuclease L-PSP</fullName>
    </submittedName>
</protein>
<name>A1AM64_PELPD</name>
<dbReference type="AlphaFoldDB" id="A1AM64"/>
<dbReference type="EMBL" id="CP000482">
    <property type="protein sequence ID" value="ABK98434.1"/>
    <property type="molecule type" value="Genomic_DNA"/>
</dbReference>
<dbReference type="HOGENOM" id="CLU_062425_0_0_7"/>
<dbReference type="InterPro" id="IPR035959">
    <property type="entry name" value="RutC-like_sf"/>
</dbReference>
<dbReference type="Proteomes" id="UP000006732">
    <property type="component" value="Chromosome"/>
</dbReference>
<keyword evidence="2" id="KW-1185">Reference proteome</keyword>